<accession>A0A6V7TBW4</accession>
<dbReference type="EMBL" id="LR865434">
    <property type="protein sequence ID" value="CAD2111634.1"/>
    <property type="molecule type" value="Genomic_DNA"/>
</dbReference>
<evidence type="ECO:0000256" key="1">
    <source>
        <dbReference type="SAM" id="MobiDB-lite"/>
    </source>
</evidence>
<dbReference type="AlphaFoldDB" id="A0A6V7TBW4"/>
<keyword evidence="2" id="KW-0732">Signal</keyword>
<evidence type="ECO:0000313" key="4">
    <source>
        <dbReference type="Proteomes" id="UP000515697"/>
    </source>
</evidence>
<organism evidence="3 4">
    <name type="scientific">Plasmodium vinckei</name>
    <dbReference type="NCBI Taxonomy" id="5860"/>
    <lineage>
        <taxon>Eukaryota</taxon>
        <taxon>Sar</taxon>
        <taxon>Alveolata</taxon>
        <taxon>Apicomplexa</taxon>
        <taxon>Aconoidasida</taxon>
        <taxon>Haemosporida</taxon>
        <taxon>Plasmodiidae</taxon>
        <taxon>Plasmodium</taxon>
        <taxon>Plasmodium (Vinckeia)</taxon>
    </lineage>
</organism>
<evidence type="ECO:0000313" key="3">
    <source>
        <dbReference type="EMBL" id="CAD2111634.1"/>
    </source>
</evidence>
<reference evidence="3 4" key="1">
    <citation type="submission" date="2020-08" db="EMBL/GenBank/DDBJ databases">
        <authorList>
            <person name="Ramaprasad A."/>
        </authorList>
    </citation>
    <scope>NUCLEOTIDE SEQUENCE [LARGE SCALE GENOMIC DNA]</scope>
</reference>
<gene>
    <name evidence="3" type="ORF">PVSEL_1303170</name>
</gene>
<name>A0A6V7TBW4_PLAVN</name>
<proteinExistence type="predicted"/>
<dbReference type="VEuPathDB" id="PlasmoDB:PVSEL_1303170"/>
<dbReference type="VEuPathDB" id="PlasmoDB:PVPCR_1303280"/>
<feature type="signal peptide" evidence="2">
    <location>
        <begin position="1"/>
        <end position="25"/>
    </location>
</feature>
<dbReference type="Proteomes" id="UP000515697">
    <property type="component" value="Chromosome PVSEL_13"/>
</dbReference>
<feature type="region of interest" description="Disordered" evidence="1">
    <location>
        <begin position="54"/>
        <end position="74"/>
    </location>
</feature>
<evidence type="ECO:0000256" key="2">
    <source>
        <dbReference type="SAM" id="SignalP"/>
    </source>
</evidence>
<protein>
    <submittedName>
        <fullName evidence="3">Fam-a protein</fullName>
    </submittedName>
</protein>
<dbReference type="VEuPathDB" id="PlasmoDB:PVLDE_1303420"/>
<feature type="chain" id="PRO_5028109606" evidence="2">
    <location>
        <begin position="26"/>
        <end position="74"/>
    </location>
</feature>
<sequence length="74" mass="8258">MNIGYIKIVLALLSVVGFMQSIAFASDSRSPAPSRVSKIRKEFAESVEKYRKAQKAEEDKKAEEAKKPEEVNLA</sequence>